<dbReference type="EMBL" id="PEDL01000029">
    <property type="protein sequence ID" value="PHV69413.1"/>
    <property type="molecule type" value="Genomic_DNA"/>
</dbReference>
<evidence type="ECO:0000313" key="2">
    <source>
        <dbReference type="Proteomes" id="UP000224460"/>
    </source>
</evidence>
<protein>
    <submittedName>
        <fullName evidence="1">Alcohol dehydrogenase</fullName>
    </submittedName>
</protein>
<proteinExistence type="predicted"/>
<name>A0AC61D9J4_9FIRM</name>
<dbReference type="Proteomes" id="UP000224460">
    <property type="component" value="Unassembled WGS sequence"/>
</dbReference>
<accession>A0AC61D9J4</accession>
<reference evidence="1" key="1">
    <citation type="submission" date="2017-10" db="EMBL/GenBank/DDBJ databases">
        <title>Genome sequence of cellulolytic Lachnospiraceae bacterium XHS1971 isolated from hotspring sediment.</title>
        <authorList>
            <person name="Vasudevan G."/>
            <person name="Joshi A.J."/>
            <person name="Hivarkar S."/>
            <person name="Lanjekar V.B."/>
            <person name="Dhakephalkar P.K."/>
            <person name="Dagar S."/>
        </authorList>
    </citation>
    <scope>NUCLEOTIDE SEQUENCE</scope>
    <source>
        <strain evidence="1">XHS1971</strain>
    </source>
</reference>
<sequence>MDGERISAVKLSLFGKGALKLLPEELKKMEVHRALIVTDTFLYENGTASQVGATLLEAEVEYAIFYEVKSNPTVEVVNNCIKVARTLQVDCIVAVGGGSAIDTAKAVSVVVANGGRIEEYEGVNKSRRPGIPIVAVNTTAGTGSEVTAFYIVTDSVRHSKMAMIDSNCMVAIAINDVNLMLSMPPELTAATGMDALTHAIEALFSIRATPLTDKDAIWAMEVIYAYLPQAVLNGRDEQARRMMAYAQNVAGMAFSNAGLGMIHSMAHALGGYYNLPHGICNAILLPYVLEFMGDYSEVQPRFEVLLKAFKMPQGYCLGYRQIVRQSIVAIRKLLEQIGIVPHLRALEKVEPKDFEILAEQAIKDTCMKDAFIKPTKEQIIKVYEKAYEGNRNKIVK</sequence>
<comment type="caution">
    <text evidence="1">The sequence shown here is derived from an EMBL/GenBank/DDBJ whole genome shotgun (WGS) entry which is preliminary data.</text>
</comment>
<evidence type="ECO:0000313" key="1">
    <source>
        <dbReference type="EMBL" id="PHV69413.1"/>
    </source>
</evidence>
<gene>
    <name evidence="1" type="ORF">CS063_15855</name>
</gene>
<organism evidence="1 2">
    <name type="scientific">Sporanaerobium hydrogeniformans</name>
    <dbReference type="NCBI Taxonomy" id="3072179"/>
    <lineage>
        <taxon>Bacteria</taxon>
        <taxon>Bacillati</taxon>
        <taxon>Bacillota</taxon>
        <taxon>Clostridia</taxon>
        <taxon>Lachnospirales</taxon>
        <taxon>Lachnospiraceae</taxon>
        <taxon>Sporanaerobium</taxon>
    </lineage>
</organism>
<keyword evidence="2" id="KW-1185">Reference proteome</keyword>